<dbReference type="GO" id="GO:0003700">
    <property type="term" value="F:DNA-binding transcription factor activity"/>
    <property type="evidence" value="ECO:0007669"/>
    <property type="project" value="InterPro"/>
</dbReference>
<dbReference type="GO" id="GO:0005829">
    <property type="term" value="C:cytosol"/>
    <property type="evidence" value="ECO:0007669"/>
    <property type="project" value="TreeGrafter"/>
</dbReference>
<dbReference type="Pfam" id="PF12833">
    <property type="entry name" value="HTH_18"/>
    <property type="match status" value="1"/>
</dbReference>
<dbReference type="SUPFAM" id="SSF46689">
    <property type="entry name" value="Homeodomain-like"/>
    <property type="match status" value="1"/>
</dbReference>
<sequence length="345" mass="38251">MFDGDVVFASIPAALIAFGCSRGVPRDDLLRAAGIAPEALDAPDELVPYGSLFSLWELLLQRFPGEPLGLQYARWIPVSVVGIVGHVLRHSETLRQGVAAYGRFCRLMDPYLRITLEEHGEVVHLALEHEPRVVALAEPIELMIAALARFIALYLDGSARPIEAMFRHPRRHPPSLYEEALCAPARFEAGAAGLVYDARVLDAPVVGADPLVRDYLVRQAEHLLATRAAPASAAPLASTAPLDARVRARIDERLDRGDADQEGIARSLGMSTRSLQRALRDLGTSFTAQLDEVRRRKALDLVCRRDLALQEIAFLLGYGEPRHFYRSFRRWTGTTPGEYRRTCAR</sequence>
<dbReference type="PANTHER" id="PTHR47894:SF1">
    <property type="entry name" value="HTH-TYPE TRANSCRIPTIONAL REGULATOR VQSM"/>
    <property type="match status" value="1"/>
</dbReference>
<dbReference type="AlphaFoldDB" id="A0A150Q337"/>
<dbReference type="EMBL" id="JEMA01001114">
    <property type="protein sequence ID" value="KYF62223.1"/>
    <property type="molecule type" value="Genomic_DNA"/>
</dbReference>
<reference evidence="5 6" key="1">
    <citation type="submission" date="2014-02" db="EMBL/GenBank/DDBJ databases">
        <title>The small core and large imbalanced accessory genome model reveals a collaborative survival strategy of Sorangium cellulosum strains in nature.</title>
        <authorList>
            <person name="Han K."/>
            <person name="Peng R."/>
            <person name="Blom J."/>
            <person name="Li Y.-Z."/>
        </authorList>
    </citation>
    <scope>NUCLEOTIDE SEQUENCE [LARGE SCALE GENOMIC DNA]</scope>
    <source>
        <strain evidence="5 6">So0008-312</strain>
    </source>
</reference>
<dbReference type="InterPro" id="IPR032687">
    <property type="entry name" value="AraC-type_N"/>
</dbReference>
<evidence type="ECO:0000259" key="4">
    <source>
        <dbReference type="PROSITE" id="PS01124"/>
    </source>
</evidence>
<dbReference type="SMART" id="SM00342">
    <property type="entry name" value="HTH_ARAC"/>
    <property type="match status" value="1"/>
</dbReference>
<dbReference type="PRINTS" id="PR00032">
    <property type="entry name" value="HTHARAC"/>
</dbReference>
<dbReference type="Proteomes" id="UP000075260">
    <property type="component" value="Unassembled WGS sequence"/>
</dbReference>
<evidence type="ECO:0000256" key="3">
    <source>
        <dbReference type="ARBA" id="ARBA00023163"/>
    </source>
</evidence>
<evidence type="ECO:0000313" key="5">
    <source>
        <dbReference type="EMBL" id="KYF62223.1"/>
    </source>
</evidence>
<evidence type="ECO:0000256" key="1">
    <source>
        <dbReference type="ARBA" id="ARBA00023015"/>
    </source>
</evidence>
<dbReference type="Pfam" id="PF12625">
    <property type="entry name" value="Arabinose_bd"/>
    <property type="match status" value="1"/>
</dbReference>
<protein>
    <submittedName>
        <fullName evidence="5">AraC family transcriptional regulator</fullName>
    </submittedName>
</protein>
<evidence type="ECO:0000256" key="2">
    <source>
        <dbReference type="ARBA" id="ARBA00023125"/>
    </source>
</evidence>
<organism evidence="5 6">
    <name type="scientific">Sorangium cellulosum</name>
    <name type="common">Polyangium cellulosum</name>
    <dbReference type="NCBI Taxonomy" id="56"/>
    <lineage>
        <taxon>Bacteria</taxon>
        <taxon>Pseudomonadati</taxon>
        <taxon>Myxococcota</taxon>
        <taxon>Polyangia</taxon>
        <taxon>Polyangiales</taxon>
        <taxon>Polyangiaceae</taxon>
        <taxon>Sorangium</taxon>
    </lineage>
</organism>
<accession>A0A150Q337</accession>
<dbReference type="InterPro" id="IPR018060">
    <property type="entry name" value="HTH_AraC"/>
</dbReference>
<dbReference type="InterPro" id="IPR020449">
    <property type="entry name" value="Tscrpt_reg_AraC-type_HTH"/>
</dbReference>
<gene>
    <name evidence="5" type="ORF">BE15_06305</name>
</gene>
<keyword evidence="1" id="KW-0805">Transcription regulation</keyword>
<keyword evidence="2" id="KW-0238">DNA-binding</keyword>
<feature type="domain" description="HTH araC/xylS-type" evidence="4">
    <location>
        <begin position="244"/>
        <end position="342"/>
    </location>
</feature>
<dbReference type="OrthoDB" id="9816010at2"/>
<dbReference type="Gene3D" id="1.10.10.60">
    <property type="entry name" value="Homeodomain-like"/>
    <property type="match status" value="1"/>
</dbReference>
<dbReference type="InterPro" id="IPR009057">
    <property type="entry name" value="Homeodomain-like_sf"/>
</dbReference>
<dbReference type="RefSeq" id="WP_061612742.1">
    <property type="nucleotide sequence ID" value="NZ_JEMA01001114.1"/>
</dbReference>
<dbReference type="PROSITE" id="PS01124">
    <property type="entry name" value="HTH_ARAC_FAMILY_2"/>
    <property type="match status" value="1"/>
</dbReference>
<comment type="caution">
    <text evidence="5">The sequence shown here is derived from an EMBL/GenBank/DDBJ whole genome shotgun (WGS) entry which is preliminary data.</text>
</comment>
<keyword evidence="3" id="KW-0804">Transcription</keyword>
<evidence type="ECO:0000313" key="6">
    <source>
        <dbReference type="Proteomes" id="UP000075260"/>
    </source>
</evidence>
<dbReference type="GO" id="GO:0000976">
    <property type="term" value="F:transcription cis-regulatory region binding"/>
    <property type="evidence" value="ECO:0007669"/>
    <property type="project" value="TreeGrafter"/>
</dbReference>
<dbReference type="PANTHER" id="PTHR47894">
    <property type="entry name" value="HTH-TYPE TRANSCRIPTIONAL REGULATOR GADX"/>
    <property type="match status" value="1"/>
</dbReference>
<name>A0A150Q337_SORCE</name>
<proteinExistence type="predicted"/>